<keyword evidence="2" id="KW-0472">Membrane</keyword>
<feature type="transmembrane region" description="Helical" evidence="2">
    <location>
        <begin position="354"/>
        <end position="376"/>
    </location>
</feature>
<protein>
    <submittedName>
        <fullName evidence="3">Uncharacterized protein</fullName>
    </submittedName>
</protein>
<dbReference type="EMBL" id="HBDY01003668">
    <property type="protein sequence ID" value="CAD8231411.1"/>
    <property type="molecule type" value="Transcribed_RNA"/>
</dbReference>
<feature type="transmembrane region" description="Helical" evidence="2">
    <location>
        <begin position="438"/>
        <end position="459"/>
    </location>
</feature>
<evidence type="ECO:0000256" key="1">
    <source>
        <dbReference type="SAM" id="MobiDB-lite"/>
    </source>
</evidence>
<feature type="compositionally biased region" description="Basic and acidic residues" evidence="1">
    <location>
        <begin position="75"/>
        <end position="87"/>
    </location>
</feature>
<feature type="transmembrane region" description="Helical" evidence="2">
    <location>
        <begin position="231"/>
        <end position="252"/>
    </location>
</feature>
<sequence>MGGATNGQGAVVGKRGRNVPTSKRGAARYDGGVGGAIVGGTVGATTTTFPLAARGGGAAAVHGLRVEPVAAARNDAAREAKRRDGSHTKLPGEGGRGLDDVLKVVSEKDVADAVVRRAAEEAAETPIFGSKKLSFWPTVFLLLVAFALACAPATYRGVHGQAVFGGRERSTVCVDQVMPASVMDMIGLTRCDDADVDALAAESAAPPVGDDGSEVGDLALVKTEDDQTNSAAGHVVVGAGVVWMTAAAFIFLKIARYLTSRCYAHYLRARLFAACADPSEAHLMDVPYLNVRHAYLPWLRVRVHLSRLQHLERRWTELLLAHALLAVVGLVTAAMLAAARVFTTPTDYQGPDSAPSVCLLLALAISIPVAFIASVASKVYELQIDDEALLREEKWKMTIDGVDDWRRHAALADLAETIKRRDAHAFPRVLGVRCGRGCANAACALTFGIFVLLMGVIAIETTGGVYAGTSNDQLKSLTEINFAYSHKFAERMITTVNALSDNVTRVEAGVTLGNALTSAIDSTSPAATLAVVTEMRSCFDCSIPSGETKSRPWFSDDARDDVVSAITQGYYKHMPSYAEVCAAAGSENATHVRYDWCDDAVTAGEVPAVDAYAVNGYYQPPPPSP</sequence>
<evidence type="ECO:0000313" key="3">
    <source>
        <dbReference type="EMBL" id="CAD8231411.1"/>
    </source>
</evidence>
<proteinExistence type="predicted"/>
<accession>A0A7R9TC28</accession>
<name>A0A7R9TC28_MICPS</name>
<reference evidence="3" key="1">
    <citation type="submission" date="2021-01" db="EMBL/GenBank/DDBJ databases">
        <authorList>
            <person name="Corre E."/>
            <person name="Pelletier E."/>
            <person name="Niang G."/>
            <person name="Scheremetjew M."/>
            <person name="Finn R."/>
            <person name="Kale V."/>
            <person name="Holt S."/>
            <person name="Cochrane G."/>
            <person name="Meng A."/>
            <person name="Brown T."/>
            <person name="Cohen L."/>
        </authorList>
    </citation>
    <scope>NUCLEOTIDE SEQUENCE</scope>
    <source>
        <strain evidence="3">RCC1614</strain>
    </source>
</reference>
<feature type="transmembrane region" description="Helical" evidence="2">
    <location>
        <begin position="135"/>
        <end position="155"/>
    </location>
</feature>
<keyword evidence="2" id="KW-0812">Transmembrane</keyword>
<feature type="region of interest" description="Disordered" evidence="1">
    <location>
        <begin position="1"/>
        <end position="26"/>
    </location>
</feature>
<feature type="region of interest" description="Disordered" evidence="1">
    <location>
        <begin position="73"/>
        <end position="94"/>
    </location>
</feature>
<evidence type="ECO:0000256" key="2">
    <source>
        <dbReference type="SAM" id="Phobius"/>
    </source>
</evidence>
<gene>
    <name evidence="3" type="ORF">MPUS1402_LOCUS2759</name>
</gene>
<dbReference type="AlphaFoldDB" id="A0A7R9TC28"/>
<organism evidence="3">
    <name type="scientific">Micromonas pusilla</name>
    <name type="common">Picoplanktonic green alga</name>
    <name type="synonym">Chromulina pusilla</name>
    <dbReference type="NCBI Taxonomy" id="38833"/>
    <lineage>
        <taxon>Eukaryota</taxon>
        <taxon>Viridiplantae</taxon>
        <taxon>Chlorophyta</taxon>
        <taxon>Mamiellophyceae</taxon>
        <taxon>Mamiellales</taxon>
        <taxon>Mamiellaceae</taxon>
        <taxon>Micromonas</taxon>
    </lineage>
</organism>
<keyword evidence="2" id="KW-1133">Transmembrane helix</keyword>
<feature type="transmembrane region" description="Helical" evidence="2">
    <location>
        <begin position="318"/>
        <end position="342"/>
    </location>
</feature>